<dbReference type="InterPro" id="IPR019758">
    <property type="entry name" value="Pept_S26A_signal_pept_1_CS"/>
</dbReference>
<evidence type="ECO:0000256" key="5">
    <source>
        <dbReference type="PIRSR" id="PIRSR600223-1"/>
    </source>
</evidence>
<evidence type="ECO:0000313" key="8">
    <source>
        <dbReference type="EMBL" id="PIU99253.1"/>
    </source>
</evidence>
<feature type="domain" description="Peptidase S26" evidence="7">
    <location>
        <begin position="9"/>
        <end position="173"/>
    </location>
</feature>
<dbReference type="PANTHER" id="PTHR43390">
    <property type="entry name" value="SIGNAL PEPTIDASE I"/>
    <property type="match status" value="1"/>
</dbReference>
<dbReference type="GO" id="GO:0004252">
    <property type="term" value="F:serine-type endopeptidase activity"/>
    <property type="evidence" value="ECO:0007669"/>
    <property type="project" value="InterPro"/>
</dbReference>
<dbReference type="AlphaFoldDB" id="A0A2M7B828"/>
<keyword evidence="4 6" id="KW-0378">Hydrolase</keyword>
<dbReference type="EMBL" id="PEVH01000023">
    <property type="protein sequence ID" value="PIU99253.1"/>
    <property type="molecule type" value="Genomic_DNA"/>
</dbReference>
<dbReference type="PANTHER" id="PTHR43390:SF1">
    <property type="entry name" value="CHLOROPLAST PROCESSING PEPTIDASE"/>
    <property type="match status" value="1"/>
</dbReference>
<organism evidence="8 9">
    <name type="scientific">Candidatus Wolfebacteria bacterium CG03_land_8_20_14_0_80_36_15</name>
    <dbReference type="NCBI Taxonomy" id="1975067"/>
    <lineage>
        <taxon>Bacteria</taxon>
        <taxon>Candidatus Wolfeibacteriota</taxon>
    </lineage>
</organism>
<dbReference type="SUPFAM" id="SSF51306">
    <property type="entry name" value="LexA/Signal peptidase"/>
    <property type="match status" value="1"/>
</dbReference>
<keyword evidence="6" id="KW-0812">Transmembrane</keyword>
<accession>A0A2M7B828</accession>
<evidence type="ECO:0000256" key="2">
    <source>
        <dbReference type="ARBA" id="ARBA00009370"/>
    </source>
</evidence>
<dbReference type="InterPro" id="IPR036286">
    <property type="entry name" value="LexA/Signal_pep-like_sf"/>
</dbReference>
<proteinExistence type="inferred from homology"/>
<evidence type="ECO:0000259" key="7">
    <source>
        <dbReference type="Pfam" id="PF10502"/>
    </source>
</evidence>
<name>A0A2M7B828_9BACT</name>
<dbReference type="GO" id="GO:0006465">
    <property type="term" value="P:signal peptide processing"/>
    <property type="evidence" value="ECO:0007669"/>
    <property type="project" value="InterPro"/>
</dbReference>
<evidence type="ECO:0000256" key="3">
    <source>
        <dbReference type="ARBA" id="ARBA00013208"/>
    </source>
</evidence>
<comment type="subcellular location">
    <subcellularLocation>
        <location evidence="6">Membrane</location>
        <topology evidence="6">Single-pass type II membrane protein</topology>
    </subcellularLocation>
</comment>
<comment type="caution">
    <text evidence="8">The sequence shown here is derived from an EMBL/GenBank/DDBJ whole genome shotgun (WGS) entry which is preliminary data.</text>
</comment>
<dbReference type="Gene3D" id="2.10.109.10">
    <property type="entry name" value="Umud Fragment, subunit A"/>
    <property type="match status" value="1"/>
</dbReference>
<feature type="transmembrane region" description="Helical" evidence="6">
    <location>
        <begin position="6"/>
        <end position="29"/>
    </location>
</feature>
<evidence type="ECO:0000256" key="6">
    <source>
        <dbReference type="RuleBase" id="RU362042"/>
    </source>
</evidence>
<feature type="active site" evidence="5">
    <location>
        <position position="39"/>
    </location>
</feature>
<dbReference type="EC" id="3.4.21.89" evidence="3 6"/>
<dbReference type="GO" id="GO:0016020">
    <property type="term" value="C:membrane"/>
    <property type="evidence" value="ECO:0007669"/>
    <property type="project" value="UniProtKB-SubCell"/>
</dbReference>
<dbReference type="GO" id="GO:0009003">
    <property type="term" value="F:signal peptidase activity"/>
    <property type="evidence" value="ECO:0007669"/>
    <property type="project" value="UniProtKB-EC"/>
</dbReference>
<feature type="active site" evidence="5">
    <location>
        <position position="82"/>
    </location>
</feature>
<dbReference type="InterPro" id="IPR019533">
    <property type="entry name" value="Peptidase_S26"/>
</dbReference>
<dbReference type="CDD" id="cd06530">
    <property type="entry name" value="S26_SPase_I"/>
    <property type="match status" value="1"/>
</dbReference>
<dbReference type="PRINTS" id="PR00727">
    <property type="entry name" value="LEADERPTASE"/>
</dbReference>
<dbReference type="NCBIfam" id="TIGR02227">
    <property type="entry name" value="sigpep_I_bact"/>
    <property type="match status" value="1"/>
</dbReference>
<keyword evidence="6" id="KW-1133">Transmembrane helix</keyword>
<dbReference type="Pfam" id="PF10502">
    <property type="entry name" value="Peptidase_S26"/>
    <property type="match status" value="1"/>
</dbReference>
<gene>
    <name evidence="8" type="primary">lepB</name>
    <name evidence="8" type="ORF">COS59_00740</name>
</gene>
<dbReference type="InterPro" id="IPR000223">
    <property type="entry name" value="Pept_S26A_signal_pept_1"/>
</dbReference>
<comment type="similarity">
    <text evidence="2 6">Belongs to the peptidase S26 family.</text>
</comment>
<sequence length="186" mass="21141">MKSFLLSIWEIVEVGLIAVITVVAVRHFLVQPFVVSGRSMEPNFAHGDYLLTDEISYRYRTPQRGEVVVFRSPTDNKSFFIKRIIGLPNEKIVINDNKITIFNEESPEGIVLDEPYTNLVFSSAPVNIGNLEISLKNEEYFVLGDNRLESFDSRAWGPLQKSAIVGLVRLRLWPISKVKAIEIPAY</sequence>
<reference evidence="9" key="1">
    <citation type="submission" date="2017-09" db="EMBL/GenBank/DDBJ databases">
        <title>Depth-based differentiation of microbial function through sediment-hosted aquifers and enrichment of novel symbionts in the deep terrestrial subsurface.</title>
        <authorList>
            <person name="Probst A.J."/>
            <person name="Ladd B."/>
            <person name="Jarett J.K."/>
            <person name="Geller-Mcgrath D.E."/>
            <person name="Sieber C.M.K."/>
            <person name="Emerson J.B."/>
            <person name="Anantharaman K."/>
            <person name="Thomas B.C."/>
            <person name="Malmstrom R."/>
            <person name="Stieglmeier M."/>
            <person name="Klingl A."/>
            <person name="Woyke T."/>
            <person name="Ryan C.M."/>
            <person name="Banfield J.F."/>
        </authorList>
    </citation>
    <scope>NUCLEOTIDE SEQUENCE [LARGE SCALE GENOMIC DNA]</scope>
</reference>
<evidence type="ECO:0000256" key="1">
    <source>
        <dbReference type="ARBA" id="ARBA00000677"/>
    </source>
</evidence>
<evidence type="ECO:0000313" key="9">
    <source>
        <dbReference type="Proteomes" id="UP000230131"/>
    </source>
</evidence>
<evidence type="ECO:0000256" key="4">
    <source>
        <dbReference type="ARBA" id="ARBA00022801"/>
    </source>
</evidence>
<dbReference type="PROSITE" id="PS00761">
    <property type="entry name" value="SPASE_I_3"/>
    <property type="match status" value="1"/>
</dbReference>
<dbReference type="Proteomes" id="UP000230131">
    <property type="component" value="Unassembled WGS sequence"/>
</dbReference>
<keyword evidence="6" id="KW-0645">Protease</keyword>
<keyword evidence="6" id="KW-0472">Membrane</keyword>
<protein>
    <recommendedName>
        <fullName evidence="3 6">Signal peptidase I</fullName>
        <ecNumber evidence="3 6">3.4.21.89</ecNumber>
    </recommendedName>
</protein>
<comment type="catalytic activity">
    <reaction evidence="1 6">
        <text>Cleavage of hydrophobic, N-terminal signal or leader sequences from secreted and periplasmic proteins.</text>
        <dbReference type="EC" id="3.4.21.89"/>
    </reaction>
</comment>